<dbReference type="InterPro" id="IPR036869">
    <property type="entry name" value="J_dom_sf"/>
</dbReference>
<keyword evidence="6 14" id="KW-0677">Repeat</keyword>
<feature type="domain" description="CR-type" evidence="17">
    <location>
        <begin position="133"/>
        <end position="211"/>
    </location>
</feature>
<dbReference type="PROSITE" id="PS50076">
    <property type="entry name" value="DNAJ_2"/>
    <property type="match status" value="1"/>
</dbReference>
<dbReference type="Gene3D" id="2.60.260.20">
    <property type="entry name" value="Urease metallochaperone UreE, N-terminal domain"/>
    <property type="match status" value="2"/>
</dbReference>
<feature type="binding site" evidence="14">
    <location>
        <position position="166"/>
    </location>
    <ligand>
        <name>Zn(2+)</name>
        <dbReference type="ChEBI" id="CHEBI:29105"/>
        <label>2</label>
    </ligand>
</feature>
<feature type="binding site" evidence="14">
    <location>
        <position position="188"/>
    </location>
    <ligand>
        <name>Zn(2+)</name>
        <dbReference type="ChEBI" id="CHEBI:29105"/>
        <label>2</label>
    </ligand>
</feature>
<dbReference type="CDD" id="cd10747">
    <property type="entry name" value="DnaJ_C"/>
    <property type="match status" value="1"/>
</dbReference>
<dbReference type="Pfam" id="PF00226">
    <property type="entry name" value="DnaJ"/>
    <property type="match status" value="1"/>
</dbReference>
<dbReference type="AlphaFoldDB" id="A0A6N7EWB3"/>
<dbReference type="PANTHER" id="PTHR43096">
    <property type="entry name" value="DNAJ HOMOLOG 1, MITOCHONDRIAL-RELATED"/>
    <property type="match status" value="1"/>
</dbReference>
<accession>A0A6N7EWB3</accession>
<dbReference type="SMART" id="SM00271">
    <property type="entry name" value="DnaJ"/>
    <property type="match status" value="1"/>
</dbReference>
<dbReference type="GO" id="GO:0009408">
    <property type="term" value="P:response to heat"/>
    <property type="evidence" value="ECO:0007669"/>
    <property type="project" value="InterPro"/>
</dbReference>
<dbReference type="PRINTS" id="PR00625">
    <property type="entry name" value="JDOMAIN"/>
</dbReference>
<feature type="zinc finger region" description="CR-type" evidence="15">
    <location>
        <begin position="133"/>
        <end position="211"/>
    </location>
</feature>
<dbReference type="GO" id="GO:0008270">
    <property type="term" value="F:zinc ion binding"/>
    <property type="evidence" value="ECO:0007669"/>
    <property type="project" value="UniProtKB-UniRule"/>
</dbReference>
<dbReference type="CDD" id="cd06257">
    <property type="entry name" value="DnaJ"/>
    <property type="match status" value="1"/>
</dbReference>
<dbReference type="HAMAP" id="MF_01152">
    <property type="entry name" value="DnaJ"/>
    <property type="match status" value="1"/>
</dbReference>
<dbReference type="RefSeq" id="WP_152809556.1">
    <property type="nucleotide sequence ID" value="NZ_WHNW01000003.1"/>
</dbReference>
<dbReference type="SUPFAM" id="SSF46565">
    <property type="entry name" value="Chaperone J-domain"/>
    <property type="match status" value="1"/>
</dbReference>
<keyword evidence="8 14" id="KW-0862">Zinc</keyword>
<keyword evidence="7 14" id="KW-0863">Zinc-finger</keyword>
<dbReference type="NCBIfam" id="TIGR02349">
    <property type="entry name" value="DnaJ_bact"/>
    <property type="match status" value="1"/>
</dbReference>
<gene>
    <name evidence="14 18" type="primary">dnaJ</name>
    <name evidence="18" type="ORF">GCU85_03865</name>
</gene>
<dbReference type="PANTHER" id="PTHR43096:SF48">
    <property type="entry name" value="CHAPERONE PROTEIN DNAJ"/>
    <property type="match status" value="1"/>
</dbReference>
<evidence type="ECO:0000259" key="16">
    <source>
        <dbReference type="PROSITE" id="PS50076"/>
    </source>
</evidence>
<dbReference type="Pfam" id="PF01556">
    <property type="entry name" value="DnaJ_C"/>
    <property type="match status" value="1"/>
</dbReference>
<feature type="binding site" evidence="14">
    <location>
        <position position="149"/>
    </location>
    <ligand>
        <name>Zn(2+)</name>
        <dbReference type="ChEBI" id="CHEBI:29105"/>
        <label>1</label>
    </ligand>
</feature>
<dbReference type="SUPFAM" id="SSF57938">
    <property type="entry name" value="DnaJ/Hsp40 cysteine-rich domain"/>
    <property type="match status" value="1"/>
</dbReference>
<keyword evidence="4 14" id="KW-0235">DNA replication</keyword>
<evidence type="ECO:0000256" key="11">
    <source>
        <dbReference type="ARBA" id="ARBA00053423"/>
    </source>
</evidence>
<feature type="binding site" evidence="14">
    <location>
        <position position="163"/>
    </location>
    <ligand>
        <name>Zn(2+)</name>
        <dbReference type="ChEBI" id="CHEBI:29105"/>
        <label>2</label>
    </ligand>
</feature>
<comment type="caution">
    <text evidence="18">The sequence shown here is derived from an EMBL/GenBank/DDBJ whole genome shotgun (WGS) entry which is preliminary data.</text>
</comment>
<dbReference type="GO" id="GO:0031072">
    <property type="term" value="F:heat shock protein binding"/>
    <property type="evidence" value="ECO:0007669"/>
    <property type="project" value="InterPro"/>
</dbReference>
<evidence type="ECO:0000256" key="12">
    <source>
        <dbReference type="ARBA" id="ARBA00061004"/>
    </source>
</evidence>
<evidence type="ECO:0000256" key="5">
    <source>
        <dbReference type="ARBA" id="ARBA00022723"/>
    </source>
</evidence>
<dbReference type="PROSITE" id="PS51188">
    <property type="entry name" value="ZF_CR"/>
    <property type="match status" value="1"/>
</dbReference>
<dbReference type="GO" id="GO:0051082">
    <property type="term" value="F:unfolded protein binding"/>
    <property type="evidence" value="ECO:0007669"/>
    <property type="project" value="UniProtKB-UniRule"/>
</dbReference>
<evidence type="ECO:0000256" key="13">
    <source>
        <dbReference type="ARBA" id="ARBA00067609"/>
    </source>
</evidence>
<comment type="similarity">
    <text evidence="12 14">Belongs to the DnaJ family.</text>
</comment>
<dbReference type="InterPro" id="IPR001623">
    <property type="entry name" value="DnaJ_domain"/>
</dbReference>
<comment type="subunit">
    <text evidence="2 14">Homodimer.</text>
</comment>
<evidence type="ECO:0000256" key="6">
    <source>
        <dbReference type="ARBA" id="ARBA00022737"/>
    </source>
</evidence>
<feature type="binding site" evidence="14">
    <location>
        <position position="146"/>
    </location>
    <ligand>
        <name>Zn(2+)</name>
        <dbReference type="ChEBI" id="CHEBI:29105"/>
        <label>1</label>
    </ligand>
</feature>
<dbReference type="GO" id="GO:0042026">
    <property type="term" value="P:protein refolding"/>
    <property type="evidence" value="ECO:0007669"/>
    <property type="project" value="TreeGrafter"/>
</dbReference>
<feature type="binding site" evidence="14">
    <location>
        <position position="199"/>
    </location>
    <ligand>
        <name>Zn(2+)</name>
        <dbReference type="ChEBI" id="CHEBI:29105"/>
        <label>1</label>
    </ligand>
</feature>
<dbReference type="GO" id="GO:0006260">
    <property type="term" value="P:DNA replication"/>
    <property type="evidence" value="ECO:0007669"/>
    <property type="project" value="UniProtKB-KW"/>
</dbReference>
<dbReference type="EMBL" id="WHNW01000003">
    <property type="protein sequence ID" value="MPV85875.1"/>
    <property type="molecule type" value="Genomic_DNA"/>
</dbReference>
<evidence type="ECO:0000256" key="4">
    <source>
        <dbReference type="ARBA" id="ARBA00022705"/>
    </source>
</evidence>
<evidence type="ECO:0000256" key="3">
    <source>
        <dbReference type="ARBA" id="ARBA00022490"/>
    </source>
</evidence>
<dbReference type="InterPro" id="IPR012724">
    <property type="entry name" value="DnaJ"/>
</dbReference>
<dbReference type="GO" id="GO:0005524">
    <property type="term" value="F:ATP binding"/>
    <property type="evidence" value="ECO:0007669"/>
    <property type="project" value="InterPro"/>
</dbReference>
<protein>
    <recommendedName>
        <fullName evidence="13 14">Chaperone protein DnaJ</fullName>
    </recommendedName>
</protein>
<evidence type="ECO:0000256" key="10">
    <source>
        <dbReference type="ARBA" id="ARBA00023186"/>
    </source>
</evidence>
<evidence type="ECO:0000256" key="2">
    <source>
        <dbReference type="ARBA" id="ARBA00011738"/>
    </source>
</evidence>
<dbReference type="FunCoup" id="A0A6N7EWB3">
    <property type="interactions" value="546"/>
</dbReference>
<comment type="subcellular location">
    <subcellularLocation>
        <location evidence="1 14">Cytoplasm</location>
    </subcellularLocation>
</comment>
<dbReference type="InterPro" id="IPR018253">
    <property type="entry name" value="DnaJ_domain_CS"/>
</dbReference>
<keyword evidence="19" id="KW-1185">Reference proteome</keyword>
<comment type="function">
    <text evidence="11 14">Participates actively in the response to hyperosmotic and heat shock by preventing the aggregation of stress-denatured proteins and by disaggregating proteins, also in an autonomous, DnaK-independent fashion. Unfolded proteins bind initially to DnaJ; upon interaction with the DnaJ-bound protein, DnaK hydrolyzes its bound ATP, resulting in the formation of a stable complex. GrpE releases ADP from DnaK; ATP binding to DnaK triggers the release of the substrate protein, thus completing the reaction cycle. Several rounds of ATP-dependent interactions between DnaJ, DnaK and GrpE are required for fully efficient folding. Also involved, together with DnaK and GrpE, in the DNA replication of plasmids through activation of initiation proteins.</text>
</comment>
<comment type="domain">
    <text evidence="14">The J domain is necessary and sufficient to stimulate DnaK ATPase activity. Zinc center 1 plays an important role in the autonomous, DnaK-independent chaperone activity of DnaJ. Zinc center 2 is essential for interaction with DnaK and for DnaJ activity.</text>
</comment>
<reference evidence="18 19" key="1">
    <citation type="submission" date="2019-10" db="EMBL/GenBank/DDBJ databases">
        <title>Cardiobacteriales fam. a chemoheterotrophic member of the order Cardiobacteriales, and proposal of Cardiobacteriales fam. nov.</title>
        <authorList>
            <person name="Wang C."/>
        </authorList>
    </citation>
    <scope>NUCLEOTIDE SEQUENCE [LARGE SCALE GENOMIC DNA]</scope>
    <source>
        <strain evidence="18 19">ML27</strain>
    </source>
</reference>
<dbReference type="InterPro" id="IPR036410">
    <property type="entry name" value="HSP_DnaJ_Cys-rich_dom_sf"/>
</dbReference>
<evidence type="ECO:0000313" key="18">
    <source>
        <dbReference type="EMBL" id="MPV85875.1"/>
    </source>
</evidence>
<dbReference type="NCBIfam" id="NF008035">
    <property type="entry name" value="PRK10767.1"/>
    <property type="match status" value="1"/>
</dbReference>
<keyword evidence="5 14" id="KW-0479">Metal-binding</keyword>
<evidence type="ECO:0000259" key="17">
    <source>
        <dbReference type="PROSITE" id="PS51188"/>
    </source>
</evidence>
<evidence type="ECO:0000256" key="1">
    <source>
        <dbReference type="ARBA" id="ARBA00004496"/>
    </source>
</evidence>
<dbReference type="PROSITE" id="PS00636">
    <property type="entry name" value="DNAJ_1"/>
    <property type="match status" value="1"/>
</dbReference>
<evidence type="ECO:0000256" key="15">
    <source>
        <dbReference type="PROSITE-ProRule" id="PRU00546"/>
    </source>
</evidence>
<feature type="repeat" description="CXXCXGXG motif" evidence="14">
    <location>
        <begin position="199"/>
        <end position="206"/>
    </location>
</feature>
<dbReference type="Gene3D" id="1.10.287.110">
    <property type="entry name" value="DnaJ domain"/>
    <property type="match status" value="1"/>
</dbReference>
<feature type="binding site" evidence="14">
    <location>
        <position position="202"/>
    </location>
    <ligand>
        <name>Zn(2+)</name>
        <dbReference type="ChEBI" id="CHEBI:29105"/>
        <label>1</label>
    </ligand>
</feature>
<dbReference type="FunFam" id="1.10.287.110:FF:000034">
    <property type="entry name" value="Chaperone protein DnaJ"/>
    <property type="match status" value="1"/>
</dbReference>
<dbReference type="Proteomes" id="UP000471298">
    <property type="component" value="Unassembled WGS sequence"/>
</dbReference>
<evidence type="ECO:0000313" key="19">
    <source>
        <dbReference type="Proteomes" id="UP000471298"/>
    </source>
</evidence>
<keyword evidence="3 14" id="KW-0963">Cytoplasm</keyword>
<keyword evidence="10 14" id="KW-0143">Chaperone</keyword>
<feature type="domain" description="J" evidence="16">
    <location>
        <begin position="5"/>
        <end position="70"/>
    </location>
</feature>
<dbReference type="FunFam" id="2.60.260.20:FF:000004">
    <property type="entry name" value="Molecular chaperone DnaJ"/>
    <property type="match status" value="1"/>
</dbReference>
<dbReference type="InterPro" id="IPR001305">
    <property type="entry name" value="HSP_DnaJ_Cys-rich_dom"/>
</dbReference>
<dbReference type="Pfam" id="PF00684">
    <property type="entry name" value="DnaJ_CXXCXGXG"/>
    <property type="match status" value="1"/>
</dbReference>
<organism evidence="18 19">
    <name type="scientific">Ostreibacterium oceani</name>
    <dbReference type="NCBI Taxonomy" id="2654998"/>
    <lineage>
        <taxon>Bacteria</taxon>
        <taxon>Pseudomonadati</taxon>
        <taxon>Pseudomonadota</taxon>
        <taxon>Gammaproteobacteria</taxon>
        <taxon>Cardiobacteriales</taxon>
        <taxon>Ostreibacteriaceae</taxon>
        <taxon>Ostreibacterium</taxon>
    </lineage>
</organism>
<feature type="repeat" description="CXXCXGXG motif" evidence="14">
    <location>
        <begin position="163"/>
        <end position="170"/>
    </location>
</feature>
<comment type="cofactor">
    <cofactor evidence="14">
        <name>Zn(2+)</name>
        <dbReference type="ChEBI" id="CHEBI:29105"/>
    </cofactor>
    <text evidence="14">Binds 2 Zn(2+) ions per monomer.</text>
</comment>
<dbReference type="InterPro" id="IPR002939">
    <property type="entry name" value="DnaJ_C"/>
</dbReference>
<dbReference type="InterPro" id="IPR008971">
    <property type="entry name" value="HSP40/DnaJ_pept-bd"/>
</dbReference>
<dbReference type="Gene3D" id="2.10.230.10">
    <property type="entry name" value="Heat shock protein DnaJ, cysteine-rich domain"/>
    <property type="match status" value="1"/>
</dbReference>
<feature type="binding site" evidence="14">
    <location>
        <position position="185"/>
    </location>
    <ligand>
        <name>Zn(2+)</name>
        <dbReference type="ChEBI" id="CHEBI:29105"/>
        <label>2</label>
    </ligand>
</feature>
<evidence type="ECO:0000256" key="7">
    <source>
        <dbReference type="ARBA" id="ARBA00022771"/>
    </source>
</evidence>
<evidence type="ECO:0000256" key="14">
    <source>
        <dbReference type="HAMAP-Rule" id="MF_01152"/>
    </source>
</evidence>
<sequence>MSKRDLYEVLGVAKSANKDELKKAYRKLAMKYHPDRNPNDKAAEANFKEVKEAYEILSDEQKRQAYDQYGFDAFTGGMGGAGGAGFGNADFGDIFGSVFGDMFGNAGARRGGNRRGSDLLYSLSISLEDAIAGTEQTIKVPTQVACKTCEGSGAKKGSKKKTCTTCHGQGQVRMQQGFFSVQQTCPTCHGSGEIIEDPCDACHGKGRIHENKTLSVKIPAGVDDGDRIRLSGEGEAGENGAPAGDLFVEIAVKPHKIFTRKGNDLYCEMPMSFVTATLGGEIQVPTLTGKGHLKIPAGTQTGKLFKISGKGVKSVRSHSTGDLLVRVIIETPVNLNKEQMRLLEELQDSLQQGGTKHSPKESSWVDTVKGFFDKMTK</sequence>
<proteinExistence type="inferred from homology"/>
<keyword evidence="9 14" id="KW-0346">Stress response</keyword>
<dbReference type="SUPFAM" id="SSF49493">
    <property type="entry name" value="HSP40/DnaJ peptide-binding domain"/>
    <property type="match status" value="2"/>
</dbReference>
<feature type="repeat" description="CXXCXGXG motif" evidence="14">
    <location>
        <begin position="185"/>
        <end position="192"/>
    </location>
</feature>
<dbReference type="GO" id="GO:0005737">
    <property type="term" value="C:cytoplasm"/>
    <property type="evidence" value="ECO:0007669"/>
    <property type="project" value="UniProtKB-SubCell"/>
</dbReference>
<dbReference type="InParanoid" id="A0A6N7EWB3"/>
<dbReference type="FunFam" id="2.10.230.10:FF:000002">
    <property type="entry name" value="Molecular chaperone DnaJ"/>
    <property type="match status" value="1"/>
</dbReference>
<evidence type="ECO:0000256" key="8">
    <source>
        <dbReference type="ARBA" id="ARBA00022833"/>
    </source>
</evidence>
<evidence type="ECO:0000256" key="9">
    <source>
        <dbReference type="ARBA" id="ARBA00023016"/>
    </source>
</evidence>
<feature type="repeat" description="CXXCXGXG motif" evidence="14">
    <location>
        <begin position="146"/>
        <end position="153"/>
    </location>
</feature>
<name>A0A6N7EWB3_9GAMM</name>
<dbReference type="CDD" id="cd10719">
    <property type="entry name" value="DnaJ_zf"/>
    <property type="match status" value="1"/>
</dbReference>